<dbReference type="InterPro" id="IPR036465">
    <property type="entry name" value="vWFA_dom_sf"/>
</dbReference>
<evidence type="ECO:0000313" key="1">
    <source>
        <dbReference type="EMBL" id="OJH15562.1"/>
    </source>
</evidence>
<sequence length="230" mass="25875">NYYIVNPKVAYNVNASKDINIAVVFDKSSYMKKYDLDQIVGLNALMELSKNKNFSFINATSVPIIDNIESLTNSIRNTSSLGPYSTDAVKTDVSLKLAGSGLMSKSSRRAVVYFSGGILNRKAFEKYSLDTIVSYYKNNDIRFYLILFGNDPVNSKLQYLVNETGGAIIPFSSYEGVSKVYDLILEQKTGTYLLEYYYPGPQEPNKYFNLSVEANINQQTGRGEFAYFIN</sequence>
<accession>A0A1L8ZCV2</accession>
<evidence type="ECO:0008006" key="2">
    <source>
        <dbReference type="Google" id="ProtNLM"/>
    </source>
</evidence>
<comment type="caution">
    <text evidence="1">The sequence shown here is derived from an EMBL/GenBank/DDBJ whole genome shotgun (WGS) entry which is preliminary data.</text>
</comment>
<reference evidence="1" key="2">
    <citation type="submission" date="2015-07" db="EMBL/GenBank/DDBJ databases">
        <authorList>
            <person name="Noorani M."/>
        </authorList>
    </citation>
    <scope>NUCLEOTIDE SEQUENCE</scope>
    <source>
        <strain evidence="1">CO275</strain>
    </source>
</reference>
<protein>
    <recommendedName>
        <fullName evidence="2">VWA domain-containing protein</fullName>
    </recommendedName>
</protein>
<name>A0A1L8ZCV2_BORBI</name>
<reference evidence="1" key="1">
    <citation type="journal article" date="2015" name="Microbiology">
        <title>Similarities in murine infection and immune response to Borrelia bissettii and Borrelia burgdorferi sensu stricto.</title>
        <authorList>
            <person name="Leydet B.F.Jr."/>
            <person name="Liang F.T."/>
        </authorList>
    </citation>
    <scope>NUCLEOTIDE SEQUENCE [LARGE SCALE GENOMIC DNA]</scope>
    <source>
        <strain evidence="1">CO275</strain>
    </source>
</reference>
<dbReference type="AlphaFoldDB" id="A0A1L8ZCV2"/>
<dbReference type="EMBL" id="JNBW01000095">
    <property type="protein sequence ID" value="OJH15562.1"/>
    <property type="molecule type" value="Genomic_DNA"/>
</dbReference>
<gene>
    <name evidence="1" type="ORF">ER70_01965</name>
</gene>
<organism evidence="1">
    <name type="scientific">Borrelia bissettiae</name>
    <name type="common">Borreliella bissettiae</name>
    <dbReference type="NCBI Taxonomy" id="64897"/>
    <lineage>
        <taxon>Bacteria</taxon>
        <taxon>Pseudomonadati</taxon>
        <taxon>Spirochaetota</taxon>
        <taxon>Spirochaetia</taxon>
        <taxon>Spirochaetales</taxon>
        <taxon>Borreliaceae</taxon>
        <taxon>Borreliella</taxon>
    </lineage>
</organism>
<dbReference type="Gene3D" id="3.40.50.410">
    <property type="entry name" value="von Willebrand factor, type A domain"/>
    <property type="match status" value="1"/>
</dbReference>
<feature type="non-terminal residue" evidence="1">
    <location>
        <position position="1"/>
    </location>
</feature>
<dbReference type="SUPFAM" id="SSF53300">
    <property type="entry name" value="vWA-like"/>
    <property type="match status" value="1"/>
</dbReference>
<proteinExistence type="predicted"/>